<protein>
    <submittedName>
        <fullName evidence="1">Uncharacterized protein</fullName>
    </submittedName>
</protein>
<sequence length="287" mass="34959">MKIIKQNNLKSYYDYLNFRIIYLKVYYSLMKSARIQWISQPTQKDQQVKKVSFNTTQLFLKIRKSCLAKKKDGKIEPQSIQMKRNIKIFKIEKILKYLMKEQIKEFTDITQMKSKGEKIFQCKKWKKLYHRIKKLILLISKELIILKMNSFIKNMEFLQKKSKQIFQIYKKILVKIYILPKLIKKVFLLPLQELLHTQKILYKLNLQTISYQILIQEDKAKKYLTQIQFKMKVMEVQMKCFLINQALFLIKKESRVQSNKMFMKHSKFYKIYHIQVKLTIQPKIFLL</sequence>
<evidence type="ECO:0000313" key="2">
    <source>
        <dbReference type="Proteomes" id="UP000009168"/>
    </source>
</evidence>
<organism evidence="1 2">
    <name type="scientific">Tetrahymena thermophila (strain SB210)</name>
    <dbReference type="NCBI Taxonomy" id="312017"/>
    <lineage>
        <taxon>Eukaryota</taxon>
        <taxon>Sar</taxon>
        <taxon>Alveolata</taxon>
        <taxon>Ciliophora</taxon>
        <taxon>Intramacronucleata</taxon>
        <taxon>Oligohymenophorea</taxon>
        <taxon>Hymenostomatida</taxon>
        <taxon>Tetrahymenina</taxon>
        <taxon>Tetrahymenidae</taxon>
        <taxon>Tetrahymena</taxon>
    </lineage>
</organism>
<dbReference type="AlphaFoldDB" id="W7X4B9"/>
<gene>
    <name evidence="1" type="ORF">TTHERM_001276372</name>
</gene>
<dbReference type="KEGG" id="tet:TTHERM_001276372"/>
<reference evidence="2" key="1">
    <citation type="journal article" date="2006" name="PLoS Biol.">
        <title>Macronuclear genome sequence of the ciliate Tetrahymena thermophila, a model eukaryote.</title>
        <authorList>
            <person name="Eisen J.A."/>
            <person name="Coyne R.S."/>
            <person name="Wu M."/>
            <person name="Wu D."/>
            <person name="Thiagarajan M."/>
            <person name="Wortman J.R."/>
            <person name="Badger J.H."/>
            <person name="Ren Q."/>
            <person name="Amedeo P."/>
            <person name="Jones K.M."/>
            <person name="Tallon L.J."/>
            <person name="Delcher A.L."/>
            <person name="Salzberg S.L."/>
            <person name="Silva J.C."/>
            <person name="Haas B.J."/>
            <person name="Majoros W.H."/>
            <person name="Farzad M."/>
            <person name="Carlton J.M."/>
            <person name="Smith R.K. Jr."/>
            <person name="Garg J."/>
            <person name="Pearlman R.E."/>
            <person name="Karrer K.M."/>
            <person name="Sun L."/>
            <person name="Manning G."/>
            <person name="Elde N.C."/>
            <person name="Turkewitz A.P."/>
            <person name="Asai D.J."/>
            <person name="Wilkes D.E."/>
            <person name="Wang Y."/>
            <person name="Cai H."/>
            <person name="Collins K."/>
            <person name="Stewart B.A."/>
            <person name="Lee S.R."/>
            <person name="Wilamowska K."/>
            <person name="Weinberg Z."/>
            <person name="Ruzzo W.L."/>
            <person name="Wloga D."/>
            <person name="Gaertig J."/>
            <person name="Frankel J."/>
            <person name="Tsao C.-C."/>
            <person name="Gorovsky M.A."/>
            <person name="Keeling P.J."/>
            <person name="Waller R.F."/>
            <person name="Patron N.J."/>
            <person name="Cherry J.M."/>
            <person name="Stover N.A."/>
            <person name="Krieger C.J."/>
            <person name="del Toro C."/>
            <person name="Ryder H.F."/>
            <person name="Williamson S.C."/>
            <person name="Barbeau R.A."/>
            <person name="Hamilton E.P."/>
            <person name="Orias E."/>
        </authorList>
    </citation>
    <scope>NUCLEOTIDE SEQUENCE [LARGE SCALE GENOMIC DNA]</scope>
    <source>
        <strain evidence="2">SB210</strain>
    </source>
</reference>
<dbReference type="GeneID" id="24442068"/>
<keyword evidence="2" id="KW-1185">Reference proteome</keyword>
<dbReference type="InParanoid" id="W7X4B9"/>
<accession>W7X4B9</accession>
<proteinExistence type="predicted"/>
<dbReference type="Proteomes" id="UP000009168">
    <property type="component" value="Unassembled WGS sequence"/>
</dbReference>
<dbReference type="RefSeq" id="XP_012656213.1">
    <property type="nucleotide sequence ID" value="XM_012800759.1"/>
</dbReference>
<evidence type="ECO:0000313" key="1">
    <source>
        <dbReference type="EMBL" id="EWS71253.1"/>
    </source>
</evidence>
<name>W7X4B9_TETTS</name>
<dbReference type="EMBL" id="GG662279">
    <property type="protein sequence ID" value="EWS71253.1"/>
    <property type="molecule type" value="Genomic_DNA"/>
</dbReference>